<gene>
    <name evidence="2" type="ORF">GMARGA_LOCUS9568</name>
</gene>
<evidence type="ECO:0000313" key="2">
    <source>
        <dbReference type="EMBL" id="CAG8655126.1"/>
    </source>
</evidence>
<name>A0ABN7UST1_GIGMA</name>
<evidence type="ECO:0000256" key="1">
    <source>
        <dbReference type="SAM" id="MobiDB-lite"/>
    </source>
</evidence>
<dbReference type="EMBL" id="CAJVQB010005184">
    <property type="protein sequence ID" value="CAG8655126.1"/>
    <property type="molecule type" value="Genomic_DNA"/>
</dbReference>
<protein>
    <submittedName>
        <fullName evidence="2">8498_t:CDS:1</fullName>
    </submittedName>
</protein>
<comment type="caution">
    <text evidence="2">The sequence shown here is derived from an EMBL/GenBank/DDBJ whole genome shotgun (WGS) entry which is preliminary data.</text>
</comment>
<dbReference type="Proteomes" id="UP000789901">
    <property type="component" value="Unassembled WGS sequence"/>
</dbReference>
<keyword evidence="3" id="KW-1185">Reference proteome</keyword>
<reference evidence="2 3" key="1">
    <citation type="submission" date="2021-06" db="EMBL/GenBank/DDBJ databases">
        <authorList>
            <person name="Kallberg Y."/>
            <person name="Tangrot J."/>
            <person name="Rosling A."/>
        </authorList>
    </citation>
    <scope>NUCLEOTIDE SEQUENCE [LARGE SCALE GENOMIC DNA]</scope>
    <source>
        <strain evidence="2 3">120-4 pot B 10/14</strain>
    </source>
</reference>
<accession>A0ABN7UST1</accession>
<sequence length="93" mass="10488">MSQASRSQLQVSQNTNWPQNGGQPQIFRNSGRHSSSHQSAICTFNYVQKYLNLVDGANPFISLKDTEISIPNTPDIIRRVNSSITKHHNHRVS</sequence>
<evidence type="ECO:0000313" key="3">
    <source>
        <dbReference type="Proteomes" id="UP000789901"/>
    </source>
</evidence>
<proteinExistence type="predicted"/>
<organism evidence="2 3">
    <name type="scientific">Gigaspora margarita</name>
    <dbReference type="NCBI Taxonomy" id="4874"/>
    <lineage>
        <taxon>Eukaryota</taxon>
        <taxon>Fungi</taxon>
        <taxon>Fungi incertae sedis</taxon>
        <taxon>Mucoromycota</taxon>
        <taxon>Glomeromycotina</taxon>
        <taxon>Glomeromycetes</taxon>
        <taxon>Diversisporales</taxon>
        <taxon>Gigasporaceae</taxon>
        <taxon>Gigaspora</taxon>
    </lineage>
</organism>
<feature type="region of interest" description="Disordered" evidence="1">
    <location>
        <begin position="1"/>
        <end position="35"/>
    </location>
</feature>
<feature type="compositionally biased region" description="Polar residues" evidence="1">
    <location>
        <begin position="1"/>
        <end position="29"/>
    </location>
</feature>